<dbReference type="OrthoDB" id="3172099at2"/>
<keyword evidence="6" id="KW-1185">Reference proteome</keyword>
<dbReference type="SUPFAM" id="SSF48008">
    <property type="entry name" value="GntR ligand-binding domain-like"/>
    <property type="match status" value="1"/>
</dbReference>
<evidence type="ECO:0000256" key="1">
    <source>
        <dbReference type="ARBA" id="ARBA00023015"/>
    </source>
</evidence>
<dbReference type="AlphaFoldDB" id="A0A419IB17"/>
<dbReference type="InterPro" id="IPR036388">
    <property type="entry name" value="WH-like_DNA-bd_sf"/>
</dbReference>
<dbReference type="InterPro" id="IPR036390">
    <property type="entry name" value="WH_DNA-bd_sf"/>
</dbReference>
<reference evidence="5 6" key="1">
    <citation type="submission" date="2018-09" db="EMBL/GenBank/DDBJ databases">
        <title>YIM PH 21725 draft genome.</title>
        <authorList>
            <person name="Miao C."/>
        </authorList>
    </citation>
    <scope>NUCLEOTIDE SEQUENCE [LARGE SCALE GENOMIC DNA]</scope>
    <source>
        <strain evidence="6">YIM PH21725</strain>
    </source>
</reference>
<keyword evidence="2" id="KW-0238">DNA-binding</keyword>
<keyword evidence="3" id="KW-0804">Transcription</keyword>
<evidence type="ECO:0000313" key="6">
    <source>
        <dbReference type="Proteomes" id="UP000285112"/>
    </source>
</evidence>
<protein>
    <submittedName>
        <fullName evidence="5">FadR family transcriptional regulator</fullName>
    </submittedName>
</protein>
<dbReference type="PRINTS" id="PR00035">
    <property type="entry name" value="HTHGNTR"/>
</dbReference>
<comment type="caution">
    <text evidence="5">The sequence shown here is derived from an EMBL/GenBank/DDBJ whole genome shotgun (WGS) entry which is preliminary data.</text>
</comment>
<dbReference type="EMBL" id="QZFV01000021">
    <property type="protein sequence ID" value="RJQ91241.1"/>
    <property type="molecule type" value="Genomic_DNA"/>
</dbReference>
<dbReference type="SUPFAM" id="SSF46785">
    <property type="entry name" value="Winged helix' DNA-binding domain"/>
    <property type="match status" value="1"/>
</dbReference>
<dbReference type="PROSITE" id="PS50949">
    <property type="entry name" value="HTH_GNTR"/>
    <property type="match status" value="1"/>
</dbReference>
<dbReference type="RefSeq" id="WP_120021583.1">
    <property type="nucleotide sequence ID" value="NZ_QZFV01000021.1"/>
</dbReference>
<evidence type="ECO:0000256" key="3">
    <source>
        <dbReference type="ARBA" id="ARBA00023163"/>
    </source>
</evidence>
<sequence length="241" mass="26566">MAPVGTRNEQVWSATVDHLRALIDSGELRAGSRLPAERKLCEQLDVSRGSLRQALRVLASIGYVAIRPGSGTYVREQVADELPLRSWFREHDQLVDRLFELRRTVEPTLAERLADRHTEAVLATLTANVAEMAAAAEAGDMLRVIATDAEFHRVIAENAGNDDVAALLRSVLSLVGEERRAALRLPGQIAKAVEEHGGILDAVRRRDGAQARELTLRHLHEAQELVHHYAGTEPSTSDEIQ</sequence>
<dbReference type="InterPro" id="IPR011711">
    <property type="entry name" value="GntR_C"/>
</dbReference>
<dbReference type="Pfam" id="PF00392">
    <property type="entry name" value="GntR"/>
    <property type="match status" value="1"/>
</dbReference>
<gene>
    <name evidence="5" type="ORF">D5S19_01900</name>
</gene>
<dbReference type="GO" id="GO:0003700">
    <property type="term" value="F:DNA-binding transcription factor activity"/>
    <property type="evidence" value="ECO:0007669"/>
    <property type="project" value="InterPro"/>
</dbReference>
<accession>A0A419IB17</accession>
<dbReference type="PANTHER" id="PTHR43537:SF5">
    <property type="entry name" value="UXU OPERON TRANSCRIPTIONAL REGULATOR"/>
    <property type="match status" value="1"/>
</dbReference>
<dbReference type="Gene3D" id="1.20.120.530">
    <property type="entry name" value="GntR ligand-binding domain-like"/>
    <property type="match status" value="1"/>
</dbReference>
<evidence type="ECO:0000259" key="4">
    <source>
        <dbReference type="PROSITE" id="PS50949"/>
    </source>
</evidence>
<dbReference type="SMART" id="SM00345">
    <property type="entry name" value="HTH_GNTR"/>
    <property type="match status" value="1"/>
</dbReference>
<keyword evidence="1" id="KW-0805">Transcription regulation</keyword>
<evidence type="ECO:0000256" key="2">
    <source>
        <dbReference type="ARBA" id="ARBA00023125"/>
    </source>
</evidence>
<dbReference type="InterPro" id="IPR008920">
    <property type="entry name" value="TF_FadR/GntR_C"/>
</dbReference>
<dbReference type="CDD" id="cd07377">
    <property type="entry name" value="WHTH_GntR"/>
    <property type="match status" value="1"/>
</dbReference>
<dbReference type="GO" id="GO:0003677">
    <property type="term" value="F:DNA binding"/>
    <property type="evidence" value="ECO:0007669"/>
    <property type="project" value="UniProtKB-KW"/>
</dbReference>
<dbReference type="InterPro" id="IPR000524">
    <property type="entry name" value="Tscrpt_reg_HTH_GntR"/>
</dbReference>
<dbReference type="Pfam" id="PF07729">
    <property type="entry name" value="FCD"/>
    <property type="match status" value="1"/>
</dbReference>
<dbReference type="Gene3D" id="1.10.10.10">
    <property type="entry name" value="Winged helix-like DNA-binding domain superfamily/Winged helix DNA-binding domain"/>
    <property type="match status" value="1"/>
</dbReference>
<proteinExistence type="predicted"/>
<organism evidence="5 6">
    <name type="scientific">Amycolatopsis panacis</name>
    <dbReference type="NCBI Taxonomy" id="2340917"/>
    <lineage>
        <taxon>Bacteria</taxon>
        <taxon>Bacillati</taxon>
        <taxon>Actinomycetota</taxon>
        <taxon>Actinomycetes</taxon>
        <taxon>Pseudonocardiales</taxon>
        <taxon>Pseudonocardiaceae</taxon>
        <taxon>Amycolatopsis</taxon>
    </lineage>
</organism>
<feature type="domain" description="HTH gntR-type" evidence="4">
    <location>
        <begin position="9"/>
        <end position="77"/>
    </location>
</feature>
<dbReference type="Proteomes" id="UP000285112">
    <property type="component" value="Unassembled WGS sequence"/>
</dbReference>
<dbReference type="PANTHER" id="PTHR43537">
    <property type="entry name" value="TRANSCRIPTIONAL REGULATOR, GNTR FAMILY"/>
    <property type="match status" value="1"/>
</dbReference>
<dbReference type="SMART" id="SM00895">
    <property type="entry name" value="FCD"/>
    <property type="match status" value="1"/>
</dbReference>
<evidence type="ECO:0000313" key="5">
    <source>
        <dbReference type="EMBL" id="RJQ91241.1"/>
    </source>
</evidence>
<name>A0A419IB17_9PSEU</name>